<name>A0ABN1S3A8_9ACTN</name>
<comment type="caution">
    <text evidence="2">The sequence shown here is derived from an EMBL/GenBank/DDBJ whole genome shotgun (WGS) entry which is preliminary data.</text>
</comment>
<accession>A0ABN1S3A8</accession>
<gene>
    <name evidence="2" type="ORF">GCM10009550_78950</name>
</gene>
<organism evidence="2 3">
    <name type="scientific">Actinocorallia libanotica</name>
    <dbReference type="NCBI Taxonomy" id="46162"/>
    <lineage>
        <taxon>Bacteria</taxon>
        <taxon>Bacillati</taxon>
        <taxon>Actinomycetota</taxon>
        <taxon>Actinomycetes</taxon>
        <taxon>Streptosporangiales</taxon>
        <taxon>Thermomonosporaceae</taxon>
        <taxon>Actinocorallia</taxon>
    </lineage>
</organism>
<keyword evidence="3" id="KW-1185">Reference proteome</keyword>
<evidence type="ECO:0000313" key="2">
    <source>
        <dbReference type="EMBL" id="GAA0970866.1"/>
    </source>
</evidence>
<protein>
    <submittedName>
        <fullName evidence="2">Uncharacterized protein</fullName>
    </submittedName>
</protein>
<proteinExistence type="predicted"/>
<dbReference type="Proteomes" id="UP001500665">
    <property type="component" value="Unassembled WGS sequence"/>
</dbReference>
<dbReference type="EMBL" id="BAAAHH010000082">
    <property type="protein sequence ID" value="GAA0970866.1"/>
    <property type="molecule type" value="Genomic_DNA"/>
</dbReference>
<sequence>MNDPVLVTAQEGQYHIQDGPERLNPWPDPVEALTTGEDNWIAVITGTQWGPVTVHHRLLSKPPTALDPDWDMIAERDIVTSTGRLHVSSPIPPARASPWSPHQGATASAFTSEAEHKPPPTTS</sequence>
<evidence type="ECO:0000313" key="3">
    <source>
        <dbReference type="Proteomes" id="UP001500665"/>
    </source>
</evidence>
<feature type="region of interest" description="Disordered" evidence="1">
    <location>
        <begin position="83"/>
        <end position="123"/>
    </location>
</feature>
<feature type="compositionally biased region" description="Basic and acidic residues" evidence="1">
    <location>
        <begin position="113"/>
        <end position="123"/>
    </location>
</feature>
<evidence type="ECO:0000256" key="1">
    <source>
        <dbReference type="SAM" id="MobiDB-lite"/>
    </source>
</evidence>
<dbReference type="RefSeq" id="WP_344248077.1">
    <property type="nucleotide sequence ID" value="NZ_BAAAHH010000082.1"/>
</dbReference>
<reference evidence="2 3" key="1">
    <citation type="journal article" date="2019" name="Int. J. Syst. Evol. Microbiol.">
        <title>The Global Catalogue of Microorganisms (GCM) 10K type strain sequencing project: providing services to taxonomists for standard genome sequencing and annotation.</title>
        <authorList>
            <consortium name="The Broad Institute Genomics Platform"/>
            <consortium name="The Broad Institute Genome Sequencing Center for Infectious Disease"/>
            <person name="Wu L."/>
            <person name="Ma J."/>
        </authorList>
    </citation>
    <scope>NUCLEOTIDE SEQUENCE [LARGE SCALE GENOMIC DNA]</scope>
    <source>
        <strain evidence="2 3">JCM 10696</strain>
    </source>
</reference>